<accession>A0A0F9CG55</accession>
<dbReference type="EMBL" id="LAZR01033429">
    <property type="protein sequence ID" value="KKL48104.1"/>
    <property type="molecule type" value="Genomic_DNA"/>
</dbReference>
<organism evidence="1">
    <name type="scientific">marine sediment metagenome</name>
    <dbReference type="NCBI Taxonomy" id="412755"/>
    <lineage>
        <taxon>unclassified sequences</taxon>
        <taxon>metagenomes</taxon>
        <taxon>ecological metagenomes</taxon>
    </lineage>
</organism>
<evidence type="ECO:0000313" key="1">
    <source>
        <dbReference type="EMBL" id="KKL48104.1"/>
    </source>
</evidence>
<reference evidence="1" key="1">
    <citation type="journal article" date="2015" name="Nature">
        <title>Complex archaea that bridge the gap between prokaryotes and eukaryotes.</title>
        <authorList>
            <person name="Spang A."/>
            <person name="Saw J.H."/>
            <person name="Jorgensen S.L."/>
            <person name="Zaremba-Niedzwiedzka K."/>
            <person name="Martijn J."/>
            <person name="Lind A.E."/>
            <person name="van Eijk R."/>
            <person name="Schleper C."/>
            <person name="Guy L."/>
            <person name="Ettema T.J."/>
        </authorList>
    </citation>
    <scope>NUCLEOTIDE SEQUENCE</scope>
</reference>
<dbReference type="AlphaFoldDB" id="A0A0F9CG55"/>
<protein>
    <submittedName>
        <fullName evidence="1">Uncharacterized protein</fullName>
    </submittedName>
</protein>
<proteinExistence type="predicted"/>
<sequence>MCNCRYTGSDDDGLCGNCLRWWISQSERCTCGFDDDRPCKCGAIKHGAPA</sequence>
<comment type="caution">
    <text evidence="1">The sequence shown here is derived from an EMBL/GenBank/DDBJ whole genome shotgun (WGS) entry which is preliminary data.</text>
</comment>
<gene>
    <name evidence="1" type="ORF">LCGC14_2328870</name>
</gene>
<name>A0A0F9CG55_9ZZZZ</name>